<feature type="compositionally biased region" description="Polar residues" evidence="6">
    <location>
        <begin position="287"/>
        <end position="296"/>
    </location>
</feature>
<evidence type="ECO:0000259" key="8">
    <source>
        <dbReference type="Pfam" id="PF20684"/>
    </source>
</evidence>
<keyword evidence="2 7" id="KW-0812">Transmembrane</keyword>
<dbReference type="Pfam" id="PF20684">
    <property type="entry name" value="Fung_rhodopsin"/>
    <property type="match status" value="1"/>
</dbReference>
<feature type="transmembrane region" description="Helical" evidence="7">
    <location>
        <begin position="40"/>
        <end position="62"/>
    </location>
</feature>
<name>A0A3N4KJ65_9PEZI</name>
<feature type="transmembrane region" description="Helical" evidence="7">
    <location>
        <begin position="198"/>
        <end position="219"/>
    </location>
</feature>
<comment type="subcellular location">
    <subcellularLocation>
        <location evidence="1">Membrane</location>
        <topology evidence="1">Multi-pass membrane protein</topology>
    </subcellularLocation>
</comment>
<dbReference type="STRING" id="1392247.A0A3N4KJ65"/>
<feature type="compositionally biased region" description="Gly residues" evidence="6">
    <location>
        <begin position="351"/>
        <end position="360"/>
    </location>
</feature>
<evidence type="ECO:0000256" key="6">
    <source>
        <dbReference type="SAM" id="MobiDB-lite"/>
    </source>
</evidence>
<keyword evidence="10" id="KW-1185">Reference proteome</keyword>
<evidence type="ECO:0000256" key="7">
    <source>
        <dbReference type="SAM" id="Phobius"/>
    </source>
</evidence>
<dbReference type="PANTHER" id="PTHR33048:SF19">
    <property type="entry name" value="MEMBRANE PROTEIN PTH11-LIKE, PUTATIVE (AFU_ORTHOLOGUE AFUA_1G14080)-RELATED"/>
    <property type="match status" value="1"/>
</dbReference>
<feature type="transmembrane region" description="Helical" evidence="7">
    <location>
        <begin position="164"/>
        <end position="186"/>
    </location>
</feature>
<dbReference type="InterPro" id="IPR052337">
    <property type="entry name" value="SAT4-like"/>
</dbReference>
<dbReference type="AlphaFoldDB" id="A0A3N4KJ65"/>
<evidence type="ECO:0000256" key="1">
    <source>
        <dbReference type="ARBA" id="ARBA00004141"/>
    </source>
</evidence>
<dbReference type="GO" id="GO:0016020">
    <property type="term" value="C:membrane"/>
    <property type="evidence" value="ECO:0007669"/>
    <property type="project" value="UniProtKB-SubCell"/>
</dbReference>
<protein>
    <recommendedName>
        <fullName evidence="8">Rhodopsin domain-containing protein</fullName>
    </recommendedName>
</protein>
<dbReference type="OrthoDB" id="5378633at2759"/>
<feature type="region of interest" description="Disordered" evidence="6">
    <location>
        <begin position="265"/>
        <end position="298"/>
    </location>
</feature>
<evidence type="ECO:0000256" key="4">
    <source>
        <dbReference type="ARBA" id="ARBA00023136"/>
    </source>
</evidence>
<reference evidence="9 10" key="1">
    <citation type="journal article" date="2018" name="Nat. Ecol. Evol.">
        <title>Pezizomycetes genomes reveal the molecular basis of ectomycorrhizal truffle lifestyle.</title>
        <authorList>
            <person name="Murat C."/>
            <person name="Payen T."/>
            <person name="Noel B."/>
            <person name="Kuo A."/>
            <person name="Morin E."/>
            <person name="Chen J."/>
            <person name="Kohler A."/>
            <person name="Krizsan K."/>
            <person name="Balestrini R."/>
            <person name="Da Silva C."/>
            <person name="Montanini B."/>
            <person name="Hainaut M."/>
            <person name="Levati E."/>
            <person name="Barry K.W."/>
            <person name="Belfiori B."/>
            <person name="Cichocki N."/>
            <person name="Clum A."/>
            <person name="Dockter R.B."/>
            <person name="Fauchery L."/>
            <person name="Guy J."/>
            <person name="Iotti M."/>
            <person name="Le Tacon F."/>
            <person name="Lindquist E.A."/>
            <person name="Lipzen A."/>
            <person name="Malagnac F."/>
            <person name="Mello A."/>
            <person name="Molinier V."/>
            <person name="Miyauchi S."/>
            <person name="Poulain J."/>
            <person name="Riccioni C."/>
            <person name="Rubini A."/>
            <person name="Sitrit Y."/>
            <person name="Splivallo R."/>
            <person name="Traeger S."/>
            <person name="Wang M."/>
            <person name="Zifcakova L."/>
            <person name="Wipf D."/>
            <person name="Zambonelli A."/>
            <person name="Paolocci F."/>
            <person name="Nowrousian M."/>
            <person name="Ottonello S."/>
            <person name="Baldrian P."/>
            <person name="Spatafora J.W."/>
            <person name="Henrissat B."/>
            <person name="Nagy L.G."/>
            <person name="Aury J.M."/>
            <person name="Wincker P."/>
            <person name="Grigoriev I.V."/>
            <person name="Bonfante P."/>
            <person name="Martin F.M."/>
        </authorList>
    </citation>
    <scope>NUCLEOTIDE SEQUENCE [LARGE SCALE GENOMIC DNA]</scope>
    <source>
        <strain evidence="9 10">CCBAS932</strain>
    </source>
</reference>
<accession>A0A3N4KJ65</accession>
<dbReference type="InParanoid" id="A0A3N4KJ65"/>
<gene>
    <name evidence="9" type="ORF">P167DRAFT_608136</name>
</gene>
<evidence type="ECO:0000313" key="10">
    <source>
        <dbReference type="Proteomes" id="UP000277580"/>
    </source>
</evidence>
<keyword evidence="4 7" id="KW-0472">Membrane</keyword>
<feature type="transmembrane region" description="Helical" evidence="7">
    <location>
        <begin position="6"/>
        <end position="28"/>
    </location>
</feature>
<comment type="similarity">
    <text evidence="5">Belongs to the SAT4 family.</text>
</comment>
<sequence length="368" mass="40942">MSVTTHHLIGWWLSLGVVGVFVGLRLWVRSRRDNSWGKDDWLTIATMLMLIVQLIVTSLMMLEFDAPDWGTNMDAIVRFMKYSYTGSTLYLVILWMIKAQLLVFYHRLMENLGKLQLLINISGGIVFIMGIIAIFINALHCQPISRQWNPDPAHQCPPQTNNPVFTFVVTVNVLTDVLIMILPFPILRNLHQPMKVKLGLVGVFLLGLVVIIVSIIRIVTILNTTDIFLISNLSYVETYVAMIISALPTLRVLFLGHRGRAYGSSYSNSGPTGTPSRLTNDKPHTLRSGQMQSRVTAHSDADSFGSDIELANVDDKNVDAGGEDGAIRKTTEITIQTRTVGTRDRESEGSGNSGFVGWEGNGSPRRNQ</sequence>
<feature type="transmembrane region" description="Helical" evidence="7">
    <location>
        <begin position="82"/>
        <end position="105"/>
    </location>
</feature>
<feature type="region of interest" description="Disordered" evidence="6">
    <location>
        <begin position="335"/>
        <end position="368"/>
    </location>
</feature>
<feature type="transmembrane region" description="Helical" evidence="7">
    <location>
        <begin position="239"/>
        <end position="256"/>
    </location>
</feature>
<proteinExistence type="inferred from homology"/>
<dbReference type="InterPro" id="IPR049326">
    <property type="entry name" value="Rhodopsin_dom_fungi"/>
</dbReference>
<dbReference type="EMBL" id="ML119153">
    <property type="protein sequence ID" value="RPB09352.1"/>
    <property type="molecule type" value="Genomic_DNA"/>
</dbReference>
<evidence type="ECO:0000256" key="3">
    <source>
        <dbReference type="ARBA" id="ARBA00022989"/>
    </source>
</evidence>
<feature type="transmembrane region" description="Helical" evidence="7">
    <location>
        <begin position="117"/>
        <end position="139"/>
    </location>
</feature>
<keyword evidence="3 7" id="KW-1133">Transmembrane helix</keyword>
<dbReference type="PANTHER" id="PTHR33048">
    <property type="entry name" value="PTH11-LIKE INTEGRAL MEMBRANE PROTEIN (AFU_ORTHOLOGUE AFUA_5G11245)"/>
    <property type="match status" value="1"/>
</dbReference>
<evidence type="ECO:0000256" key="5">
    <source>
        <dbReference type="ARBA" id="ARBA00038359"/>
    </source>
</evidence>
<dbReference type="Proteomes" id="UP000277580">
    <property type="component" value="Unassembled WGS sequence"/>
</dbReference>
<evidence type="ECO:0000256" key="2">
    <source>
        <dbReference type="ARBA" id="ARBA00022692"/>
    </source>
</evidence>
<feature type="domain" description="Rhodopsin" evidence="8">
    <location>
        <begin position="24"/>
        <end position="254"/>
    </location>
</feature>
<feature type="compositionally biased region" description="Polar residues" evidence="6">
    <location>
        <begin position="265"/>
        <end position="278"/>
    </location>
</feature>
<evidence type="ECO:0000313" key="9">
    <source>
        <dbReference type="EMBL" id="RPB09352.1"/>
    </source>
</evidence>
<organism evidence="9 10">
    <name type="scientific">Morchella conica CCBAS932</name>
    <dbReference type="NCBI Taxonomy" id="1392247"/>
    <lineage>
        <taxon>Eukaryota</taxon>
        <taxon>Fungi</taxon>
        <taxon>Dikarya</taxon>
        <taxon>Ascomycota</taxon>
        <taxon>Pezizomycotina</taxon>
        <taxon>Pezizomycetes</taxon>
        <taxon>Pezizales</taxon>
        <taxon>Morchellaceae</taxon>
        <taxon>Morchella</taxon>
    </lineage>
</organism>